<dbReference type="OrthoDB" id="7614910at2"/>
<name>M2QKW6_9PSEU</name>
<evidence type="ECO:0000313" key="2">
    <source>
        <dbReference type="EMBL" id="EMD26497.1"/>
    </source>
</evidence>
<dbReference type="Pfam" id="PF09995">
    <property type="entry name" value="MPAB_Lcp_cat"/>
    <property type="match status" value="1"/>
</dbReference>
<dbReference type="PANTHER" id="PTHR37539">
    <property type="entry name" value="SECRETED PROTEIN-RELATED"/>
    <property type="match status" value="1"/>
</dbReference>
<evidence type="ECO:0000313" key="5">
    <source>
        <dbReference type="Proteomes" id="UP000188551"/>
    </source>
</evidence>
<reference evidence="2 4" key="1">
    <citation type="submission" date="2012-10" db="EMBL/GenBank/DDBJ databases">
        <title>Genome assembly of Amycolatopsis azurea DSM 43854.</title>
        <authorList>
            <person name="Khatri I."/>
            <person name="Kaur I."/>
            <person name="Subramanian S."/>
            <person name="Mayilraj S."/>
        </authorList>
    </citation>
    <scope>NUCLEOTIDE SEQUENCE [LARGE SCALE GENOMIC DNA]</scope>
    <source>
        <strain evidence="2 4">DSM 43854</strain>
    </source>
</reference>
<dbReference type="AlphaFoldDB" id="M2QKW6"/>
<dbReference type="PANTHER" id="PTHR37539:SF1">
    <property type="entry name" value="ER-BOUND OXYGENASE MPAB_MPAB'_RUBBER OXYGENASE CATALYTIC DOMAIN-CONTAINING PROTEIN"/>
    <property type="match status" value="1"/>
</dbReference>
<sequence>MTPRYRYIALLDSDRPIENPLLILRIHGSREEMYVPSYGWERADPLCREWFVNVAITEVRALRLLPDLLPTGPLEDRDPYPHALTRDAAEGFGTQWFYYAIETPEHPLDDPLTIVRQHYPSKYESSFTPGLVWKSGRVPGRRVQITSEDLDRLEQVLIRRAFGGAEVHHYSIVNPLYPDVEHPAAIARVGPEGTQRFVRGDEWATTNVVSDVRYGYCHGTLVPLTEQAAADLVERWRPRPDSSRTRHYTWLHDDGQPAAVVRAWEKDGGLYEESYRDGLWGGRRTKCVLDDPARRTEIDQATAERLGTILDGWESGSGPDDGRYNYFAIVEDEKEDVSAAHSLIRSWGGDRGTTHEEKFNSRIDRWRMCLTLYEIETARDDSYAIPISEEVAENLRNILLDHFAARSDGRAPEAPRPLGSWPGFGKVTLAQVDDRTLDSLRQVGDPAADAAVAELYELGEVDRVNELLAGFPRNGDEVPEGLPPLLRRYFAESPGLPEWADREVIERGQGLWDRFAPHLATALYGYALPVRYGSAPRLRHTRLGMESARLLRDVLTDGGLLEPGGRGLRTVRKIRLLHATTRYHSRSGAEDPPANQEDLAATVGTLSVCLPEGLKKLCAGPSERDRDDCFHIMSVVGHLMGVDRRLLPATYDEAVTLMDTIWQRGRTESTAGKELTAALERRFHDALPRELGGVFTGVVRTLSRDELPDLLGVERLDLVAWLGFGGPITALAGLPAGSLDEHNVWTRTLSEVVGEALLDADREDWTLPAGP</sequence>
<evidence type="ECO:0000313" key="4">
    <source>
        <dbReference type="Proteomes" id="UP000014137"/>
    </source>
</evidence>
<dbReference type="EMBL" id="MUXN01000011">
    <property type="protein sequence ID" value="OOC05632.1"/>
    <property type="molecule type" value="Genomic_DNA"/>
</dbReference>
<keyword evidence="5" id="KW-1185">Reference proteome</keyword>
<dbReference type="RefSeq" id="WP_005157386.1">
    <property type="nucleotide sequence ID" value="NZ_ANMG01000032.1"/>
</dbReference>
<evidence type="ECO:0000259" key="1">
    <source>
        <dbReference type="Pfam" id="PF09995"/>
    </source>
</evidence>
<dbReference type="GO" id="GO:0016491">
    <property type="term" value="F:oxidoreductase activity"/>
    <property type="evidence" value="ECO:0007669"/>
    <property type="project" value="InterPro"/>
</dbReference>
<protein>
    <recommendedName>
        <fullName evidence="1">ER-bound oxygenase mpaB/mpaB'/Rubber oxygenase catalytic domain-containing protein</fullName>
    </recommendedName>
</protein>
<comment type="caution">
    <text evidence="2">The sequence shown here is derived from an EMBL/GenBank/DDBJ whole genome shotgun (WGS) entry which is preliminary data.</text>
</comment>
<accession>M2QKW6</accession>
<organism evidence="2 4">
    <name type="scientific">Amycolatopsis azurea DSM 43854</name>
    <dbReference type="NCBI Taxonomy" id="1238180"/>
    <lineage>
        <taxon>Bacteria</taxon>
        <taxon>Bacillati</taxon>
        <taxon>Actinomycetota</taxon>
        <taxon>Actinomycetes</taxon>
        <taxon>Pseudonocardiales</taxon>
        <taxon>Pseudonocardiaceae</taxon>
        <taxon>Amycolatopsis</taxon>
    </lineage>
</organism>
<reference evidence="3 5" key="2">
    <citation type="submission" date="2017-02" db="EMBL/GenBank/DDBJ databases">
        <title>Amycolatopsis azurea DSM 43854 draft genome.</title>
        <authorList>
            <person name="Mayilraj S."/>
        </authorList>
    </citation>
    <scope>NUCLEOTIDE SEQUENCE [LARGE SCALE GENOMIC DNA]</scope>
    <source>
        <strain evidence="3 5">DSM 43854</strain>
    </source>
</reference>
<dbReference type="InterPro" id="IPR037473">
    <property type="entry name" value="Lcp-like"/>
</dbReference>
<dbReference type="InterPro" id="IPR018713">
    <property type="entry name" value="MPAB/Lcp_cat_dom"/>
</dbReference>
<dbReference type="Proteomes" id="UP000014137">
    <property type="component" value="Unassembled WGS sequence"/>
</dbReference>
<evidence type="ECO:0000313" key="3">
    <source>
        <dbReference type="EMBL" id="OOC05632.1"/>
    </source>
</evidence>
<proteinExistence type="predicted"/>
<dbReference type="PATRIC" id="fig|1238180.3.peg.3672"/>
<dbReference type="Proteomes" id="UP000188551">
    <property type="component" value="Unassembled WGS sequence"/>
</dbReference>
<dbReference type="EMBL" id="ANMG01000032">
    <property type="protein sequence ID" value="EMD26497.1"/>
    <property type="molecule type" value="Genomic_DNA"/>
</dbReference>
<gene>
    <name evidence="3" type="ORF">B0293_14805</name>
    <name evidence="2" type="ORF">C791_3341</name>
</gene>
<feature type="domain" description="ER-bound oxygenase mpaB/mpaB'/Rubber oxygenase catalytic" evidence="1">
    <location>
        <begin position="547"/>
        <end position="714"/>
    </location>
</feature>